<dbReference type="RefSeq" id="WP_221272658.1">
    <property type="nucleotide sequence ID" value="NZ_AP024820.1"/>
</dbReference>
<reference evidence="5 6" key="1">
    <citation type="submission" date="2021-07" db="EMBL/GenBank/DDBJ databases">
        <title>Novel Helicobacter sp. Isolated from a cat.</title>
        <authorList>
            <person name="Rimbara E."/>
            <person name="Suzuki M."/>
        </authorList>
    </citation>
    <scope>NUCLEOTIDE SEQUENCE [LARGE SCALE GENOMIC DNA]</scope>
    <source>
        <strain evidence="6">NHP19-012</strain>
        <plasmid evidence="5 6">pNHP190012_1</plasmid>
    </source>
</reference>
<comment type="similarity">
    <text evidence="1">Belongs to the type-I restriction system S methylase family.</text>
</comment>
<name>A0ABN6IB39_9HELI</name>
<dbReference type="InterPro" id="IPR044946">
    <property type="entry name" value="Restrct_endonuc_typeI_TRD_sf"/>
</dbReference>
<dbReference type="Proteomes" id="UP000826146">
    <property type="component" value="Plasmid pNHP190012_1"/>
</dbReference>
<dbReference type="CDD" id="cd17268">
    <property type="entry name" value="RMtype1_S_Ara36733I_TRD1-CR1_like"/>
    <property type="match status" value="1"/>
</dbReference>
<geneLocation type="plasmid" evidence="5 6">
    <name>pNHP190012_1</name>
</geneLocation>
<keyword evidence="5" id="KW-0614">Plasmid</keyword>
<dbReference type="PANTHER" id="PTHR43140:SF1">
    <property type="entry name" value="TYPE I RESTRICTION ENZYME ECOKI SPECIFICITY SUBUNIT"/>
    <property type="match status" value="1"/>
</dbReference>
<dbReference type="EMBL" id="AP024820">
    <property type="protein sequence ID" value="BCZ19984.1"/>
    <property type="molecule type" value="Genomic_DNA"/>
</dbReference>
<dbReference type="Gene3D" id="1.10.287.1120">
    <property type="entry name" value="Bipartite methylase S protein"/>
    <property type="match status" value="1"/>
</dbReference>
<gene>
    <name evidence="5" type="ORF">NHP190012_16260</name>
</gene>
<dbReference type="InterPro" id="IPR051212">
    <property type="entry name" value="Type-I_RE_S_subunit"/>
</dbReference>
<evidence type="ECO:0000313" key="6">
    <source>
        <dbReference type="Proteomes" id="UP000826146"/>
    </source>
</evidence>
<dbReference type="Gene3D" id="3.90.220.20">
    <property type="entry name" value="DNA methylase specificity domains"/>
    <property type="match status" value="2"/>
</dbReference>
<evidence type="ECO:0000313" key="5">
    <source>
        <dbReference type="EMBL" id="BCZ19984.1"/>
    </source>
</evidence>
<protein>
    <recommendedName>
        <fullName evidence="4">Type I restriction modification DNA specificity domain-containing protein</fullName>
    </recommendedName>
</protein>
<sequence>MEGLENLPAGWEVVELGKIGTFARGSGLVKADLQAEGVGAIHYGQIHTYYNTHTAQTKSFVSSKLAKTLKRAGRGDLIITGVSEDIEGVLKAVAYLGEADICISGDIFAFSHKQDPIFIAYVFQSAYFMRLKAKYASGVKVLRVKLENLRNFQIPLPPLAEQHAIAAFLDEKISKLDALIAKKTQLLEHLKDYKHALISEVATKGLDPNARMKPSGLDWLGEVPEGWEVVRLDSLFGTRNETNRDKAITQILSLVKDMGVLPYEQKGNIGNKAKKDISQYRIVRRGDLVFNKMNAVIGSLGFSQYEGLVSPIYLVLFAKDKRLTFIKYYAYLFGNKALQSSLSQYATGIMKIRESIDYTIFKGMPLPLPPLAEQHTITAFLDKKTRQLECLSAKLQTQIQALKDYKSALISEAVLGLIPLKDTHEKIHRRRP</sequence>
<proteinExistence type="inferred from homology"/>
<feature type="domain" description="Type I restriction modification DNA specificity" evidence="4">
    <location>
        <begin position="8"/>
        <end position="188"/>
    </location>
</feature>
<keyword evidence="6" id="KW-1185">Reference proteome</keyword>
<evidence type="ECO:0000256" key="2">
    <source>
        <dbReference type="ARBA" id="ARBA00022747"/>
    </source>
</evidence>
<keyword evidence="3" id="KW-0238">DNA-binding</keyword>
<evidence type="ECO:0000256" key="3">
    <source>
        <dbReference type="ARBA" id="ARBA00023125"/>
    </source>
</evidence>
<organism evidence="5 6">
    <name type="scientific">Helicobacter gastrofelis</name>
    <dbReference type="NCBI Taxonomy" id="2849642"/>
    <lineage>
        <taxon>Bacteria</taxon>
        <taxon>Pseudomonadati</taxon>
        <taxon>Campylobacterota</taxon>
        <taxon>Epsilonproteobacteria</taxon>
        <taxon>Campylobacterales</taxon>
        <taxon>Helicobacteraceae</taxon>
        <taxon>Helicobacter</taxon>
    </lineage>
</organism>
<dbReference type="SUPFAM" id="SSF116734">
    <property type="entry name" value="DNA methylase specificity domain"/>
    <property type="match status" value="2"/>
</dbReference>
<evidence type="ECO:0000256" key="1">
    <source>
        <dbReference type="ARBA" id="ARBA00010923"/>
    </source>
</evidence>
<keyword evidence="2" id="KW-0680">Restriction system</keyword>
<dbReference type="PANTHER" id="PTHR43140">
    <property type="entry name" value="TYPE-1 RESTRICTION ENZYME ECOKI SPECIFICITY PROTEIN"/>
    <property type="match status" value="1"/>
</dbReference>
<accession>A0ABN6IB39</accession>
<feature type="domain" description="Type I restriction modification DNA specificity" evidence="4">
    <location>
        <begin position="224"/>
        <end position="399"/>
    </location>
</feature>
<dbReference type="InterPro" id="IPR000055">
    <property type="entry name" value="Restrct_endonuc_typeI_TRD"/>
</dbReference>
<dbReference type="Pfam" id="PF01420">
    <property type="entry name" value="Methylase_S"/>
    <property type="match status" value="2"/>
</dbReference>
<evidence type="ECO:0000259" key="4">
    <source>
        <dbReference type="Pfam" id="PF01420"/>
    </source>
</evidence>